<comment type="caution">
    <text evidence="1">The sequence shown here is derived from an EMBL/GenBank/DDBJ whole genome shotgun (WGS) entry which is preliminary data.</text>
</comment>
<keyword evidence="2" id="KW-1185">Reference proteome</keyword>
<organism evidence="1 2">
    <name type="scientific">Mycena citricolor</name>
    <dbReference type="NCBI Taxonomy" id="2018698"/>
    <lineage>
        <taxon>Eukaryota</taxon>
        <taxon>Fungi</taxon>
        <taxon>Dikarya</taxon>
        <taxon>Basidiomycota</taxon>
        <taxon>Agaricomycotina</taxon>
        <taxon>Agaricomycetes</taxon>
        <taxon>Agaricomycetidae</taxon>
        <taxon>Agaricales</taxon>
        <taxon>Marasmiineae</taxon>
        <taxon>Mycenaceae</taxon>
        <taxon>Mycena</taxon>
    </lineage>
</organism>
<dbReference type="EMBL" id="CAVNYO010000444">
    <property type="protein sequence ID" value="CAK5281537.1"/>
    <property type="molecule type" value="Genomic_DNA"/>
</dbReference>
<gene>
    <name evidence="1" type="ORF">MYCIT1_LOCUS32731</name>
</gene>
<accession>A0AAD2HWN9</accession>
<proteinExistence type="predicted"/>
<evidence type="ECO:0000313" key="2">
    <source>
        <dbReference type="Proteomes" id="UP001295794"/>
    </source>
</evidence>
<protein>
    <submittedName>
        <fullName evidence="1">Uncharacterized protein</fullName>
    </submittedName>
</protein>
<evidence type="ECO:0000313" key="1">
    <source>
        <dbReference type="EMBL" id="CAK5281537.1"/>
    </source>
</evidence>
<dbReference type="Proteomes" id="UP001295794">
    <property type="component" value="Unassembled WGS sequence"/>
</dbReference>
<name>A0AAD2HWN9_9AGAR</name>
<reference evidence="1" key="1">
    <citation type="submission" date="2023-11" db="EMBL/GenBank/DDBJ databases">
        <authorList>
            <person name="De Vega J J."/>
            <person name="De Vega J J."/>
        </authorList>
    </citation>
    <scope>NUCLEOTIDE SEQUENCE</scope>
</reference>
<sequence>MLLFDDRLLFDDGLFFDNRTLFDDGLFFDNRMLFDDGLFFDNRPLFDDGLLFNDGLLSHRLFFDALLIDDRLPLDIKLYEGSFSKTKNIQCLKMLVHSIIVVALQLLSLFFR</sequence>
<dbReference type="AlphaFoldDB" id="A0AAD2HWN9"/>